<feature type="transmembrane region" description="Helical" evidence="1">
    <location>
        <begin position="21"/>
        <end position="43"/>
    </location>
</feature>
<dbReference type="InterPro" id="IPR001107">
    <property type="entry name" value="Band_7"/>
</dbReference>
<proteinExistence type="predicted"/>
<dbReference type="PANTHER" id="PTHR43446:SF1">
    <property type="entry name" value="BAND 7 DOMAIN-CONTAINING PROTEIN"/>
    <property type="match status" value="1"/>
</dbReference>
<evidence type="ECO:0000259" key="2">
    <source>
        <dbReference type="SMART" id="SM00244"/>
    </source>
</evidence>
<keyword evidence="1" id="KW-0472">Membrane</keyword>
<evidence type="ECO:0000313" key="4">
    <source>
        <dbReference type="Proteomes" id="UP000824056"/>
    </source>
</evidence>
<dbReference type="SUPFAM" id="SSF117892">
    <property type="entry name" value="Band 7/SPFH domain"/>
    <property type="match status" value="1"/>
</dbReference>
<dbReference type="PANTHER" id="PTHR43446">
    <property type="entry name" value="MEMBRANE PROTEIN-RELATED"/>
    <property type="match status" value="1"/>
</dbReference>
<dbReference type="Gene3D" id="3.30.479.30">
    <property type="entry name" value="Band 7 domain"/>
    <property type="match status" value="1"/>
</dbReference>
<feature type="domain" description="Band 7" evidence="2">
    <location>
        <begin position="71"/>
        <end position="249"/>
    </location>
</feature>
<name>A0A9D2JTR2_9FIRM</name>
<gene>
    <name evidence="3" type="ORF">H9809_10165</name>
</gene>
<comment type="caution">
    <text evidence="3">The sequence shown here is derived from an EMBL/GenBank/DDBJ whole genome shotgun (WGS) entry which is preliminary data.</text>
</comment>
<dbReference type="Pfam" id="PF01145">
    <property type="entry name" value="Band_7"/>
    <property type="match status" value="1"/>
</dbReference>
<keyword evidence="1" id="KW-1133">Transmembrane helix</keyword>
<reference evidence="3" key="2">
    <citation type="submission" date="2021-04" db="EMBL/GenBank/DDBJ databases">
        <authorList>
            <person name="Gilroy R."/>
        </authorList>
    </citation>
    <scope>NUCLEOTIDE SEQUENCE</scope>
    <source>
        <strain evidence="3">1068</strain>
    </source>
</reference>
<organism evidence="3 4">
    <name type="scientific">Candidatus Blautia pullicola</name>
    <dbReference type="NCBI Taxonomy" id="2838498"/>
    <lineage>
        <taxon>Bacteria</taxon>
        <taxon>Bacillati</taxon>
        <taxon>Bacillota</taxon>
        <taxon>Clostridia</taxon>
        <taxon>Lachnospirales</taxon>
        <taxon>Lachnospiraceae</taxon>
        <taxon>Blautia</taxon>
    </lineage>
</organism>
<sequence length="316" mass="34423">MEKEGKIQEEKVLKAKSGFGMLFLGILILLAGIAGFVYGIVLLEAVTPGPLGAICFVAGMIVILAGIIFLCGLKIINPKEALVLALFGNYYGTLKKEGFFWVNPFVTAINPTRSDMTKAREKKVSLKAMTLDNKKQKVNDAMGNPVEIAAVVIWQVVNPTKAVINVENYKSYLSIQCDSIIRNTARKYPYDTAEGGDEKSLRGSSQEIADIMCAELQEKVDNAGIQILEVRITHLAYAPEIASAMLQRQQAAAIIDARQKIVEGAVGMVEMALDKLNQNQIVELDEERKAAMVSNLLVVLCGNKDAQPIVNSGSLY</sequence>
<evidence type="ECO:0000256" key="1">
    <source>
        <dbReference type="SAM" id="Phobius"/>
    </source>
</evidence>
<dbReference type="AlphaFoldDB" id="A0A9D2JTR2"/>
<evidence type="ECO:0000313" key="3">
    <source>
        <dbReference type="EMBL" id="HIZ66247.1"/>
    </source>
</evidence>
<reference evidence="3" key="1">
    <citation type="journal article" date="2021" name="PeerJ">
        <title>Extensive microbial diversity within the chicken gut microbiome revealed by metagenomics and culture.</title>
        <authorList>
            <person name="Gilroy R."/>
            <person name="Ravi A."/>
            <person name="Getino M."/>
            <person name="Pursley I."/>
            <person name="Horton D.L."/>
            <person name="Alikhan N.F."/>
            <person name="Baker D."/>
            <person name="Gharbi K."/>
            <person name="Hall N."/>
            <person name="Watson M."/>
            <person name="Adriaenssens E.M."/>
            <person name="Foster-Nyarko E."/>
            <person name="Jarju S."/>
            <person name="Secka A."/>
            <person name="Antonio M."/>
            <person name="Oren A."/>
            <person name="Chaudhuri R.R."/>
            <person name="La Ragione R."/>
            <person name="Hildebrand F."/>
            <person name="Pallen M.J."/>
        </authorList>
    </citation>
    <scope>NUCLEOTIDE SEQUENCE</scope>
    <source>
        <strain evidence="3">1068</strain>
    </source>
</reference>
<protein>
    <submittedName>
        <fullName evidence="3">SPFH domain-containing protein</fullName>
    </submittedName>
</protein>
<dbReference type="InterPro" id="IPR036013">
    <property type="entry name" value="Band_7/SPFH_dom_sf"/>
</dbReference>
<feature type="transmembrane region" description="Helical" evidence="1">
    <location>
        <begin position="49"/>
        <end position="73"/>
    </location>
</feature>
<dbReference type="Proteomes" id="UP000824056">
    <property type="component" value="Unassembled WGS sequence"/>
</dbReference>
<accession>A0A9D2JTR2</accession>
<keyword evidence="1" id="KW-0812">Transmembrane</keyword>
<dbReference type="SMART" id="SM00244">
    <property type="entry name" value="PHB"/>
    <property type="match status" value="1"/>
</dbReference>
<dbReference type="CDD" id="cd03402">
    <property type="entry name" value="SPFH_like_u2"/>
    <property type="match status" value="1"/>
</dbReference>
<dbReference type="EMBL" id="DXBG01000237">
    <property type="protein sequence ID" value="HIZ66247.1"/>
    <property type="molecule type" value="Genomic_DNA"/>
</dbReference>